<dbReference type="AlphaFoldDB" id="A0A9P6JMI6"/>
<organism evidence="2 3">
    <name type="scientific">Crepidotus variabilis</name>
    <dbReference type="NCBI Taxonomy" id="179855"/>
    <lineage>
        <taxon>Eukaryota</taxon>
        <taxon>Fungi</taxon>
        <taxon>Dikarya</taxon>
        <taxon>Basidiomycota</taxon>
        <taxon>Agaricomycotina</taxon>
        <taxon>Agaricomycetes</taxon>
        <taxon>Agaricomycetidae</taxon>
        <taxon>Agaricales</taxon>
        <taxon>Agaricineae</taxon>
        <taxon>Crepidotaceae</taxon>
        <taxon>Crepidotus</taxon>
    </lineage>
</organism>
<dbReference type="EMBL" id="MU157875">
    <property type="protein sequence ID" value="KAF9526156.1"/>
    <property type="molecule type" value="Genomic_DNA"/>
</dbReference>
<accession>A0A9P6JMI6</accession>
<evidence type="ECO:0008006" key="4">
    <source>
        <dbReference type="Google" id="ProtNLM"/>
    </source>
</evidence>
<evidence type="ECO:0000313" key="2">
    <source>
        <dbReference type="EMBL" id="KAF9526156.1"/>
    </source>
</evidence>
<evidence type="ECO:0000256" key="1">
    <source>
        <dbReference type="SAM" id="Coils"/>
    </source>
</evidence>
<gene>
    <name evidence="2" type="ORF">CPB83DRAFT_501599</name>
</gene>
<dbReference type="InterPro" id="IPR032675">
    <property type="entry name" value="LRR_dom_sf"/>
</dbReference>
<comment type="caution">
    <text evidence="2">The sequence shown here is derived from an EMBL/GenBank/DDBJ whole genome shotgun (WGS) entry which is preliminary data.</text>
</comment>
<dbReference type="Gene3D" id="3.80.10.10">
    <property type="entry name" value="Ribonuclease Inhibitor"/>
    <property type="match status" value="1"/>
</dbReference>
<keyword evidence="1" id="KW-0175">Coiled coil</keyword>
<keyword evidence="3" id="KW-1185">Reference proteome</keyword>
<proteinExistence type="predicted"/>
<protein>
    <recommendedName>
        <fullName evidence="4">F-box domain-containing protein</fullName>
    </recommendedName>
</protein>
<reference evidence="2" key="1">
    <citation type="submission" date="2020-11" db="EMBL/GenBank/DDBJ databases">
        <authorList>
            <consortium name="DOE Joint Genome Institute"/>
            <person name="Ahrendt S."/>
            <person name="Riley R."/>
            <person name="Andreopoulos W."/>
            <person name="Labutti K."/>
            <person name="Pangilinan J."/>
            <person name="Ruiz-Duenas F.J."/>
            <person name="Barrasa J.M."/>
            <person name="Sanchez-Garcia M."/>
            <person name="Camarero S."/>
            <person name="Miyauchi S."/>
            <person name="Serrano A."/>
            <person name="Linde D."/>
            <person name="Babiker R."/>
            <person name="Drula E."/>
            <person name="Ayuso-Fernandez I."/>
            <person name="Pacheco R."/>
            <person name="Padilla G."/>
            <person name="Ferreira P."/>
            <person name="Barriuso J."/>
            <person name="Kellner H."/>
            <person name="Castanera R."/>
            <person name="Alfaro M."/>
            <person name="Ramirez L."/>
            <person name="Pisabarro A.G."/>
            <person name="Kuo A."/>
            <person name="Tritt A."/>
            <person name="Lipzen A."/>
            <person name="He G."/>
            <person name="Yan M."/>
            <person name="Ng V."/>
            <person name="Cullen D."/>
            <person name="Martin F."/>
            <person name="Rosso M.-N."/>
            <person name="Henrissat B."/>
            <person name="Hibbett D."/>
            <person name="Martinez A.T."/>
            <person name="Grigoriev I.V."/>
        </authorList>
    </citation>
    <scope>NUCLEOTIDE SEQUENCE</scope>
    <source>
        <strain evidence="2">CBS 506.95</strain>
    </source>
</reference>
<dbReference type="OrthoDB" id="2269034at2759"/>
<dbReference type="Proteomes" id="UP000807306">
    <property type="component" value="Unassembled WGS sequence"/>
</dbReference>
<feature type="coiled-coil region" evidence="1">
    <location>
        <begin position="10"/>
        <end position="37"/>
    </location>
</feature>
<sequence length="500" mass="57358">MAVGQRAQQQLAVETELASAEARIFQLQRELFDIRQRLNGTMPILYMLPEDIIVEIFQYVLPGFPNNPELTGYGCVGKPVQFTLGAVCRTWRNIVWRFPGLWKDLRFTFSSDPVRTEVHVDLIQEWIHRTGQLPLHISLSMQTTRNKVLDRILRLLLRECRRWRCLQVAGRGTHRLRKEMSEGDFFFPMLDSLFLGADSHKVSSTVDLPYQWTFKTELSLRHLTLGKGTWWKNKTIGLEWPTIRDLYFVGEEGAGLTIMSEMAESLLFARVVFFPVEDGDEMPYVRLPALRELVIGDDEYPELIVATCPITVLETPALQRLRLYLEPQATQLSFLSTMLVRSQCSLIDLSLDNLHTSMDSLIEFLRVVPSLRTFSFDLVGECVLMDEFVDAMNPPDTETSAHGRCLPNISKIIYQGRISFKPQKVIDMLRSRLGTQQDQAPTDTQIETFSILCKNPDWASSTKQNILRTFYQDIWALKSIGTTFDIVYDEGDDVEVDGKA</sequence>
<name>A0A9P6JMI6_9AGAR</name>
<evidence type="ECO:0000313" key="3">
    <source>
        <dbReference type="Proteomes" id="UP000807306"/>
    </source>
</evidence>